<accession>A0A1H0TP11</accession>
<protein>
    <submittedName>
        <fullName evidence="2">Uncharacterized protein</fullName>
    </submittedName>
</protein>
<dbReference type="STRING" id="240303.SAMN05421677_12214"/>
<dbReference type="AlphaFoldDB" id="A0A1H0TP11"/>
<feature type="transmembrane region" description="Helical" evidence="1">
    <location>
        <begin position="159"/>
        <end position="176"/>
    </location>
</feature>
<sequence length="177" mass="20755">MKHERTKTIVDEIRYWKQNHLLPDEYCNFLLALYTQGEGQVNEESAKGAQSPAFYMFMAMNAFLLPLSFLVIYFTEMGIIMQTVVLSSFVIGVWIHIRWLQYKKSDWLFIPLLNGALILLLLTVHLNQNMIGLGLAFYITLTLNFTLWIYLGWFWKVKMLFYSGVIGFIFLIIYIVS</sequence>
<dbReference type="OrthoDB" id="2380880at2"/>
<organism evidence="2 3">
    <name type="scientific">Halobacillus aidingensis</name>
    <dbReference type="NCBI Taxonomy" id="240303"/>
    <lineage>
        <taxon>Bacteria</taxon>
        <taxon>Bacillati</taxon>
        <taxon>Bacillota</taxon>
        <taxon>Bacilli</taxon>
        <taxon>Bacillales</taxon>
        <taxon>Bacillaceae</taxon>
        <taxon>Halobacillus</taxon>
    </lineage>
</organism>
<feature type="transmembrane region" description="Helical" evidence="1">
    <location>
        <begin position="53"/>
        <end position="73"/>
    </location>
</feature>
<keyword evidence="1" id="KW-1133">Transmembrane helix</keyword>
<dbReference type="Proteomes" id="UP000198860">
    <property type="component" value="Unassembled WGS sequence"/>
</dbReference>
<dbReference type="EMBL" id="FNIZ01000022">
    <property type="protein sequence ID" value="SDP55440.1"/>
    <property type="molecule type" value="Genomic_DNA"/>
</dbReference>
<keyword evidence="1" id="KW-0472">Membrane</keyword>
<keyword evidence="1" id="KW-0812">Transmembrane</keyword>
<proteinExistence type="predicted"/>
<reference evidence="3" key="1">
    <citation type="submission" date="2016-10" db="EMBL/GenBank/DDBJ databases">
        <authorList>
            <person name="Varghese N."/>
            <person name="Submissions S."/>
        </authorList>
    </citation>
    <scope>NUCLEOTIDE SEQUENCE [LARGE SCALE GENOMIC DNA]</scope>
    <source>
        <strain evidence="3">CGMCC 1.3703</strain>
    </source>
</reference>
<evidence type="ECO:0000256" key="1">
    <source>
        <dbReference type="SAM" id="Phobius"/>
    </source>
</evidence>
<evidence type="ECO:0000313" key="2">
    <source>
        <dbReference type="EMBL" id="SDP55440.1"/>
    </source>
</evidence>
<gene>
    <name evidence="2" type="ORF">SAMN05421677_12214</name>
</gene>
<feature type="transmembrane region" description="Helical" evidence="1">
    <location>
        <begin position="79"/>
        <end position="100"/>
    </location>
</feature>
<name>A0A1H0TP11_HALAD</name>
<evidence type="ECO:0000313" key="3">
    <source>
        <dbReference type="Proteomes" id="UP000198860"/>
    </source>
</evidence>
<feature type="transmembrane region" description="Helical" evidence="1">
    <location>
        <begin position="107"/>
        <end position="124"/>
    </location>
</feature>
<dbReference type="RefSeq" id="WP_089654287.1">
    <property type="nucleotide sequence ID" value="NZ_FNIZ01000022.1"/>
</dbReference>
<feature type="transmembrane region" description="Helical" evidence="1">
    <location>
        <begin position="130"/>
        <end position="152"/>
    </location>
</feature>
<keyword evidence="3" id="KW-1185">Reference proteome</keyword>